<protein>
    <submittedName>
        <fullName evidence="1">Uncharacterized protein</fullName>
    </submittedName>
</protein>
<accession>A0AAW2EIQ0</accession>
<sequence length="225" mass="27955">MNLRTLGVFIIRENVITNLRRIIETRRQIRHVNLKHHQIHTRVKHRTATNRKIKYHHTIQPHIRHTRRNPMKRSRIFGQVKNMIAIWKIVTKMFRKRKHIRATRVKLRTNQMNLRQIKHFFAIHRRTKYVHKNQTKRLRTFGRIKNAIPILRSMIKILRKRKNYVTRLVKYRRVNRTILQKIKHFCMIHLQLKCNRTSPMKYQKIRYFDVIHPQLKHHRTNPMRL</sequence>
<proteinExistence type="predicted"/>
<dbReference type="Proteomes" id="UP001430953">
    <property type="component" value="Unassembled WGS sequence"/>
</dbReference>
<evidence type="ECO:0000313" key="2">
    <source>
        <dbReference type="Proteomes" id="UP001430953"/>
    </source>
</evidence>
<dbReference type="EMBL" id="JADYXP020000023">
    <property type="protein sequence ID" value="KAL0102136.1"/>
    <property type="molecule type" value="Genomic_DNA"/>
</dbReference>
<keyword evidence="2" id="KW-1185">Reference proteome</keyword>
<reference evidence="1 2" key="1">
    <citation type="submission" date="2023-03" db="EMBL/GenBank/DDBJ databases">
        <title>High recombination rates correlate with genetic variation in Cardiocondyla obscurior ants.</title>
        <authorList>
            <person name="Errbii M."/>
        </authorList>
    </citation>
    <scope>NUCLEOTIDE SEQUENCE [LARGE SCALE GENOMIC DNA]</scope>
    <source>
        <strain evidence="1">Alpha-2009</strain>
        <tissue evidence="1">Whole body</tissue>
    </source>
</reference>
<name>A0AAW2EIQ0_9HYME</name>
<dbReference type="AlphaFoldDB" id="A0AAW2EIQ0"/>
<organism evidence="1 2">
    <name type="scientific">Cardiocondyla obscurior</name>
    <dbReference type="NCBI Taxonomy" id="286306"/>
    <lineage>
        <taxon>Eukaryota</taxon>
        <taxon>Metazoa</taxon>
        <taxon>Ecdysozoa</taxon>
        <taxon>Arthropoda</taxon>
        <taxon>Hexapoda</taxon>
        <taxon>Insecta</taxon>
        <taxon>Pterygota</taxon>
        <taxon>Neoptera</taxon>
        <taxon>Endopterygota</taxon>
        <taxon>Hymenoptera</taxon>
        <taxon>Apocrita</taxon>
        <taxon>Aculeata</taxon>
        <taxon>Formicoidea</taxon>
        <taxon>Formicidae</taxon>
        <taxon>Myrmicinae</taxon>
        <taxon>Cardiocondyla</taxon>
    </lineage>
</organism>
<gene>
    <name evidence="1" type="ORF">PUN28_018574</name>
</gene>
<evidence type="ECO:0000313" key="1">
    <source>
        <dbReference type="EMBL" id="KAL0102136.1"/>
    </source>
</evidence>
<comment type="caution">
    <text evidence="1">The sequence shown here is derived from an EMBL/GenBank/DDBJ whole genome shotgun (WGS) entry which is preliminary data.</text>
</comment>